<accession>A0A1Y5F6B2</accession>
<dbReference type="GO" id="GO:0004363">
    <property type="term" value="F:glutathione synthase activity"/>
    <property type="evidence" value="ECO:0007669"/>
    <property type="project" value="InterPro"/>
</dbReference>
<reference evidence="4" key="1">
    <citation type="journal article" date="2017" name="Proc. Natl. Acad. Sci. U.S.A.">
        <title>Simulation of Deepwater Horizon oil plume reveals substrate specialization within a complex community of hydrocarbon-degraders.</title>
        <authorList>
            <person name="Hu P."/>
            <person name="Dubinsky E.A."/>
            <person name="Probst A.J."/>
            <person name="Wang J."/>
            <person name="Sieber C.M.K."/>
            <person name="Tom L.M."/>
            <person name="Gardinali P."/>
            <person name="Banfield J.F."/>
            <person name="Atlas R.M."/>
            <person name="Andersen G.L."/>
        </authorList>
    </citation>
    <scope>NUCLEOTIDE SEQUENCE [LARGE SCALE GENOMIC DNA]</scope>
</reference>
<dbReference type="Proteomes" id="UP000196531">
    <property type="component" value="Unassembled WGS sequence"/>
</dbReference>
<comment type="caution">
    <text evidence="3">The sequence shown here is derived from an EMBL/GenBank/DDBJ whole genome shotgun (WGS) entry which is preliminary data.</text>
</comment>
<dbReference type="InterPro" id="IPR004218">
    <property type="entry name" value="GSHS_ATP-bd"/>
</dbReference>
<dbReference type="InterPro" id="IPR016185">
    <property type="entry name" value="PreATP-grasp_dom_sf"/>
</dbReference>
<evidence type="ECO:0000259" key="2">
    <source>
        <dbReference type="Pfam" id="PF02955"/>
    </source>
</evidence>
<gene>
    <name evidence="3" type="ORF">A9Q84_08760</name>
</gene>
<sequence>MKKHILLIDPLSKLSISKDSTLMFALSLKEKGFDVSLIFEEDFFVVNNETPNLRVYDFEGTFEEDGCYLESFELTTSRIWLADKQSCLHMRLDPPFDGRYLRFLWMQRYFKTLGVEVLNDPDGILLFNEKLYAYEHESSLETYVGSSLNGFLSFVTNIKSKGHTELILKPLDLYQGIGVQKISLDEDFESIFQKKIVEFQGPVVVQPFAKEISKGEVRSLYFKGKELGSILKVPKSGEYLANIAQGASFDKHDLNDYQRKSCEEICTELSKYGVELVAFDILGDSISEVNITCPGLLVEVSKAYGKNLSFDIIDLL</sequence>
<dbReference type="GO" id="GO:0005524">
    <property type="term" value="F:ATP binding"/>
    <property type="evidence" value="ECO:0007669"/>
    <property type="project" value="InterPro"/>
</dbReference>
<evidence type="ECO:0000313" key="4">
    <source>
        <dbReference type="Proteomes" id="UP000196531"/>
    </source>
</evidence>
<evidence type="ECO:0008006" key="5">
    <source>
        <dbReference type="Google" id="ProtNLM"/>
    </source>
</evidence>
<dbReference type="InterPro" id="IPR013815">
    <property type="entry name" value="ATP_grasp_subdomain_1"/>
</dbReference>
<dbReference type="AlphaFoldDB" id="A0A1Y5F6B2"/>
<feature type="domain" description="Prokaryotic glutathione synthetase ATP-binding" evidence="2">
    <location>
        <begin position="130"/>
        <end position="303"/>
    </location>
</feature>
<protein>
    <recommendedName>
        <fullName evidence="5">ATP-grasp domain-containing protein</fullName>
    </recommendedName>
</protein>
<dbReference type="PANTHER" id="PTHR21621">
    <property type="entry name" value="RIBOSOMAL PROTEIN S6 MODIFICATION PROTEIN"/>
    <property type="match status" value="1"/>
</dbReference>
<name>A0A1Y5F6B2_9BACT</name>
<dbReference type="Pfam" id="PF02955">
    <property type="entry name" value="GSH-S_ATP"/>
    <property type="match status" value="1"/>
</dbReference>
<dbReference type="Gene3D" id="3.40.50.20">
    <property type="match status" value="1"/>
</dbReference>
<organism evidence="3 4">
    <name type="scientific">Halobacteriovorax marinus</name>
    <dbReference type="NCBI Taxonomy" id="97084"/>
    <lineage>
        <taxon>Bacteria</taxon>
        <taxon>Pseudomonadati</taxon>
        <taxon>Bdellovibrionota</taxon>
        <taxon>Bacteriovoracia</taxon>
        <taxon>Bacteriovoracales</taxon>
        <taxon>Halobacteriovoraceae</taxon>
        <taxon>Halobacteriovorax</taxon>
    </lineage>
</organism>
<dbReference type="EMBL" id="MAAO01000006">
    <property type="protein sequence ID" value="OUR96433.1"/>
    <property type="molecule type" value="Genomic_DNA"/>
</dbReference>
<dbReference type="Gene3D" id="3.30.1490.20">
    <property type="entry name" value="ATP-grasp fold, A domain"/>
    <property type="match status" value="1"/>
</dbReference>
<dbReference type="Gene3D" id="3.30.470.20">
    <property type="entry name" value="ATP-grasp fold, B domain"/>
    <property type="match status" value="1"/>
</dbReference>
<evidence type="ECO:0000313" key="3">
    <source>
        <dbReference type="EMBL" id="OUR96433.1"/>
    </source>
</evidence>
<dbReference type="InterPro" id="IPR004215">
    <property type="entry name" value="GSHS_N"/>
</dbReference>
<dbReference type="Pfam" id="PF02951">
    <property type="entry name" value="GSH-S_N"/>
    <property type="match status" value="1"/>
</dbReference>
<dbReference type="GO" id="GO:0005737">
    <property type="term" value="C:cytoplasm"/>
    <property type="evidence" value="ECO:0007669"/>
    <property type="project" value="TreeGrafter"/>
</dbReference>
<dbReference type="SUPFAM" id="SSF56059">
    <property type="entry name" value="Glutathione synthetase ATP-binding domain-like"/>
    <property type="match status" value="1"/>
</dbReference>
<dbReference type="SUPFAM" id="SSF52440">
    <property type="entry name" value="PreATP-grasp domain"/>
    <property type="match status" value="1"/>
</dbReference>
<dbReference type="PANTHER" id="PTHR21621:SF4">
    <property type="entry name" value="GLUTATHIONE SYNTHETASE"/>
    <property type="match status" value="1"/>
</dbReference>
<proteinExistence type="predicted"/>
<feature type="domain" description="Prokaryotic glutathione synthetase N-terminal" evidence="1">
    <location>
        <begin position="4"/>
        <end position="124"/>
    </location>
</feature>
<evidence type="ECO:0000259" key="1">
    <source>
        <dbReference type="Pfam" id="PF02951"/>
    </source>
</evidence>